<protein>
    <submittedName>
        <fullName evidence="10">Uncharacterized protein</fullName>
    </submittedName>
</protein>
<evidence type="ECO:0000256" key="8">
    <source>
        <dbReference type="ARBA" id="ARBA00023242"/>
    </source>
</evidence>
<accession>A0A2S4PQJ2</accession>
<keyword evidence="4" id="KW-0963">Cytoplasm</keyword>
<dbReference type="STRING" id="225359.A0A2S4PQJ2"/>
<dbReference type="GO" id="GO:0005634">
    <property type="term" value="C:nucleus"/>
    <property type="evidence" value="ECO:0007669"/>
    <property type="project" value="UniProtKB-SubCell"/>
</dbReference>
<keyword evidence="6" id="KW-0805">Transcription regulation</keyword>
<evidence type="ECO:0000256" key="9">
    <source>
        <dbReference type="SAM" id="MobiDB-lite"/>
    </source>
</evidence>
<name>A0A2S4PQJ2_9PEZI</name>
<dbReference type="AlphaFoldDB" id="A0A2S4PQJ2"/>
<evidence type="ECO:0000313" key="10">
    <source>
        <dbReference type="EMBL" id="POS84301.1"/>
    </source>
</evidence>
<evidence type="ECO:0000256" key="4">
    <source>
        <dbReference type="ARBA" id="ARBA00022490"/>
    </source>
</evidence>
<evidence type="ECO:0000256" key="6">
    <source>
        <dbReference type="ARBA" id="ARBA00023015"/>
    </source>
</evidence>
<dbReference type="Pfam" id="PF08528">
    <property type="entry name" value="Whi5"/>
    <property type="match status" value="1"/>
</dbReference>
<feature type="region of interest" description="Disordered" evidence="9">
    <location>
        <begin position="199"/>
        <end position="231"/>
    </location>
</feature>
<evidence type="ECO:0000313" key="11">
    <source>
        <dbReference type="Proteomes" id="UP000237438"/>
    </source>
</evidence>
<evidence type="ECO:0000256" key="2">
    <source>
        <dbReference type="ARBA" id="ARBA00004496"/>
    </source>
</evidence>
<keyword evidence="11" id="KW-1185">Reference proteome</keyword>
<dbReference type="InterPro" id="IPR013734">
    <property type="entry name" value="TF_Nrm1/Whi5"/>
</dbReference>
<dbReference type="Proteomes" id="UP000237438">
    <property type="component" value="Unassembled WGS sequence"/>
</dbReference>
<feature type="region of interest" description="Disordered" evidence="9">
    <location>
        <begin position="257"/>
        <end position="289"/>
    </location>
</feature>
<proteinExistence type="inferred from homology"/>
<dbReference type="OrthoDB" id="2163387at2759"/>
<keyword evidence="7" id="KW-0804">Transcription</keyword>
<dbReference type="GO" id="GO:0005737">
    <property type="term" value="C:cytoplasm"/>
    <property type="evidence" value="ECO:0007669"/>
    <property type="project" value="UniProtKB-SubCell"/>
</dbReference>
<evidence type="ECO:0000256" key="7">
    <source>
        <dbReference type="ARBA" id="ARBA00023163"/>
    </source>
</evidence>
<reference evidence="10 11" key="1">
    <citation type="submission" date="2017-10" db="EMBL/GenBank/DDBJ databases">
        <title>Development of genomic resources for the powdery mildew, Erysiphe pulchra.</title>
        <authorList>
            <person name="Wadl P.A."/>
            <person name="Mack B.M."/>
            <person name="Moore G."/>
            <person name="Beltz S.B."/>
        </authorList>
    </citation>
    <scope>NUCLEOTIDE SEQUENCE [LARGE SCALE GENOMIC DNA]</scope>
    <source>
        <strain evidence="10">Cflorida</strain>
    </source>
</reference>
<comment type="similarity">
    <text evidence="3">Belongs to the WHI5/NRM1 family.</text>
</comment>
<evidence type="ECO:0000256" key="5">
    <source>
        <dbReference type="ARBA" id="ARBA00022491"/>
    </source>
</evidence>
<dbReference type="EMBL" id="PEDP01001080">
    <property type="protein sequence ID" value="POS84301.1"/>
    <property type="molecule type" value="Genomic_DNA"/>
</dbReference>
<keyword evidence="8" id="KW-0539">Nucleus</keyword>
<evidence type="ECO:0000256" key="3">
    <source>
        <dbReference type="ARBA" id="ARBA00006922"/>
    </source>
</evidence>
<keyword evidence="5" id="KW-0678">Repressor</keyword>
<sequence length="339" mass="38121">MSCGDGKCPELIVNAVLKRVEVGKISRKLQTRLAFAQFKVEHGLEDLPFDTIEPRMKELQDVNDHSSSNSDTISFGSSPYEVDKNRRCFMGSSGKGSAVFSDQFEIMNIRGSSSHGKRHCNLSFEDCSYKVCSWKRHCSSPLISRITPAQGRNQALSSPVMGHKHHHFMSDSWPSLPLFAEPCRKSFIMRCDRYMVETDKEEDELPPHPSDFKSSPPSPCTPSTRHFNDNLNCRRYQNAEKPRKDGGHDAQSLFKHLSMSPSLRKTPGAIRHLPSTPPPRTPTPPSSVMSTIRGTCDIFSSETDPHTPLQAFDFSDFVNITPSPSRLFMGRSTTDREKK</sequence>
<gene>
    <name evidence="10" type="ORF">EPUL_005309</name>
</gene>
<evidence type="ECO:0000256" key="1">
    <source>
        <dbReference type="ARBA" id="ARBA00004123"/>
    </source>
</evidence>
<organism evidence="10 11">
    <name type="scientific">Erysiphe pulchra</name>
    <dbReference type="NCBI Taxonomy" id="225359"/>
    <lineage>
        <taxon>Eukaryota</taxon>
        <taxon>Fungi</taxon>
        <taxon>Dikarya</taxon>
        <taxon>Ascomycota</taxon>
        <taxon>Pezizomycotina</taxon>
        <taxon>Leotiomycetes</taxon>
        <taxon>Erysiphales</taxon>
        <taxon>Erysiphaceae</taxon>
        <taxon>Erysiphe</taxon>
    </lineage>
</organism>
<comment type="subcellular location">
    <subcellularLocation>
        <location evidence="2">Cytoplasm</location>
    </subcellularLocation>
    <subcellularLocation>
        <location evidence="1">Nucleus</location>
    </subcellularLocation>
</comment>
<comment type="caution">
    <text evidence="10">The sequence shown here is derived from an EMBL/GenBank/DDBJ whole genome shotgun (WGS) entry which is preliminary data.</text>
</comment>
<dbReference type="PANTHER" id="PTHR40468:SF1">
    <property type="entry name" value="TOPOISOMERASE I DAMAGE AFFECTED PROTEIN 11"/>
    <property type="match status" value="1"/>
</dbReference>
<feature type="compositionally biased region" description="Pro residues" evidence="9">
    <location>
        <begin position="275"/>
        <end position="285"/>
    </location>
</feature>
<dbReference type="PANTHER" id="PTHR40468">
    <property type="entry name" value="YALI0A15257P"/>
    <property type="match status" value="1"/>
</dbReference>